<sequence>MSSTSFTGIPVGRLTGIVAIAGLVSLTLLYFWTSPLTNCPPRLPQFKQLSDGHHEDKNNSIAEEKVVKPVLLLWVWPVNYRFDFKDCKTVYNIDGCHLTDDRALYSSSDAVLIFHKSISWDLLNLPQSPRPSFQKWIWLNVESPTNTRKIPGTENLFNLTLSYREDADIPVRLRLTSNKTPNEDFKIPKKDKLVCWIVSNNAAYTGVGTRNAYYNELKKHVNVHMFGKAYGRFLDYKDYYSTIASCKFYLSFENSIHKDYITEKFNGPLSAGTVPVVLGPPRKNYERFAPRDSFIHVDDFPDAKSLAEYLTQLDRDEDAYRRYFNWRRHFSARPHLVVQNQEFVLSICTACDHVARHKEYQEAHDIYEWFFN</sequence>
<evidence type="ECO:0000256" key="2">
    <source>
        <dbReference type="ARBA" id="ARBA00004934"/>
    </source>
</evidence>
<evidence type="ECO:0000256" key="13">
    <source>
        <dbReference type="ARBA" id="ARBA00023157"/>
    </source>
</evidence>
<dbReference type="Pfam" id="PF00852">
    <property type="entry name" value="Glyco_transf_10"/>
    <property type="match status" value="1"/>
</dbReference>
<dbReference type="UniPathway" id="UPA00378"/>
<comment type="catalytic activity">
    <reaction evidence="19">
        <text>an N-acetyl-alpha-neuraminyl-(2-&gt;3)-beta-D-galactosyl-(1-&gt;4)-N-acetyl-beta-D-glucosaminyl derivative + GDP-beta-L-fucose = an alpha-Neu5Ac-(2-&gt;3)-beta-D-Gal-(1-&gt;4)-[alpha-L-Fuc-(1-&gt;3)]-beta-D-GlcNAc derivative + GDP + H(+)</text>
        <dbReference type="Rhea" id="RHEA:56076"/>
        <dbReference type="ChEBI" id="CHEBI:15378"/>
        <dbReference type="ChEBI" id="CHEBI:57273"/>
        <dbReference type="ChEBI" id="CHEBI:58189"/>
        <dbReference type="ChEBI" id="CHEBI:136545"/>
        <dbReference type="ChEBI" id="CHEBI:139509"/>
    </reaction>
    <physiologicalReaction direction="left-to-right" evidence="19">
        <dbReference type="Rhea" id="RHEA:56077"/>
    </physiologicalReaction>
</comment>
<dbReference type="EC" id="2.4.1.-" evidence="24"/>
<dbReference type="InterPro" id="IPR031481">
    <property type="entry name" value="Glyco_tran_10_N"/>
</dbReference>
<comment type="catalytic activity">
    <reaction evidence="17">
        <text>an alpha-Neu5Ac-(2-&gt;3)-beta-D-Gal-(1-&gt;4)-beta-D-GlcNAc-(1-&gt;3)-beta-D-Gal-(1-&gt;4)-beta-D-GlcNAc derivative + GDP-beta-L-fucose = an alpha-Neu5Ac-(2-&gt;3)-beta-D-Gal-(1-&gt;4)-beta-D-GlcNAc-(1-&gt;3)-beta-D-Gal-(1-&gt;4)-[alpha-L-Fuc-(1-&gt;3)]-beta-D-GlcNAc derivative + GDP + H(+)</text>
        <dbReference type="Rhea" id="RHEA:68044"/>
        <dbReference type="ChEBI" id="CHEBI:15378"/>
        <dbReference type="ChEBI" id="CHEBI:57273"/>
        <dbReference type="ChEBI" id="CHEBI:58189"/>
        <dbReference type="ChEBI" id="CHEBI:145343"/>
        <dbReference type="ChEBI" id="CHEBI:176900"/>
    </reaction>
    <physiologicalReaction direction="left-to-right" evidence="17">
        <dbReference type="Rhea" id="RHEA:68045"/>
    </physiologicalReaction>
</comment>
<proteinExistence type="inferred from homology"/>
<accession>A0A5A9NXU6</accession>
<feature type="domain" description="Fucosyltransferase N-terminal" evidence="26">
    <location>
        <begin position="68"/>
        <end position="172"/>
    </location>
</feature>
<evidence type="ECO:0000256" key="22">
    <source>
        <dbReference type="ARBA" id="ARBA00043828"/>
    </source>
</evidence>
<protein>
    <recommendedName>
        <fullName evidence="24">Fucosyltransferase</fullName>
        <ecNumber evidence="24">2.4.1.-</ecNumber>
    </recommendedName>
</protein>
<dbReference type="Gene3D" id="3.40.50.11660">
    <property type="entry name" value="Glycosyl transferase family 10, C-terminal domain"/>
    <property type="match status" value="1"/>
</dbReference>
<dbReference type="EMBL" id="SOYY01000012">
    <property type="protein sequence ID" value="KAA0714433.1"/>
    <property type="molecule type" value="Genomic_DNA"/>
</dbReference>
<dbReference type="FunFam" id="3.40.50.11660:FF:000001">
    <property type="entry name" value="alpha-(1,3)-fucosyltransferase 9"/>
    <property type="match status" value="1"/>
</dbReference>
<comment type="caution">
    <text evidence="27">The sequence shown here is derived from an EMBL/GenBank/DDBJ whole genome shotgun (WGS) entry which is preliminary data.</text>
</comment>
<comment type="similarity">
    <text evidence="3 24">Belongs to the glycosyltransferase 10 family.</text>
</comment>
<comment type="subunit">
    <text evidence="4">Homodimer.</text>
</comment>
<evidence type="ECO:0000313" key="27">
    <source>
        <dbReference type="EMBL" id="KAA0714433.1"/>
    </source>
</evidence>
<comment type="catalytic activity">
    <reaction evidence="22">
        <text>beta-D-Gal-(1-&gt;4)-beta-D-GlcNAc-(1-&gt;3)-beta-D-Gal-(1-&gt;4)-D-Glc + GDP-beta-L-fucose = beta-D-Gal-(1-&gt;4)-[alpha-L-Fuc-(1-&gt;3)]-beta-D-GlcNAc-(1-&gt;3)-beta-D-Gal-(1-&gt;4)-D-Glc + GDP + H(+)</text>
        <dbReference type="Rhea" id="RHEA:77187"/>
        <dbReference type="ChEBI" id="CHEBI:15378"/>
        <dbReference type="ChEBI" id="CHEBI:57273"/>
        <dbReference type="ChEBI" id="CHEBI:58189"/>
        <dbReference type="ChEBI" id="CHEBI:60239"/>
        <dbReference type="ChEBI" id="CHEBI:61352"/>
    </reaction>
    <physiologicalReaction direction="left-to-right" evidence="22">
        <dbReference type="Rhea" id="RHEA:77188"/>
    </physiologicalReaction>
</comment>
<evidence type="ECO:0000256" key="7">
    <source>
        <dbReference type="ARBA" id="ARBA00022692"/>
    </source>
</evidence>
<evidence type="ECO:0000259" key="26">
    <source>
        <dbReference type="Pfam" id="PF17039"/>
    </source>
</evidence>
<gene>
    <name evidence="27" type="ORF">E1301_Tti016656</name>
</gene>
<dbReference type="InterPro" id="IPR001503">
    <property type="entry name" value="Glyco_trans_10"/>
</dbReference>
<dbReference type="Pfam" id="PF17039">
    <property type="entry name" value="Glyco_tran_10_N"/>
    <property type="match status" value="1"/>
</dbReference>
<dbReference type="InterPro" id="IPR055270">
    <property type="entry name" value="Glyco_tran_10_C"/>
</dbReference>
<evidence type="ECO:0000256" key="21">
    <source>
        <dbReference type="ARBA" id="ARBA00037848"/>
    </source>
</evidence>
<keyword evidence="11" id="KW-0443">Lipid metabolism</keyword>
<evidence type="ECO:0000256" key="8">
    <source>
        <dbReference type="ARBA" id="ARBA00022968"/>
    </source>
</evidence>
<reference evidence="27 28" key="1">
    <citation type="journal article" date="2019" name="Mol. Ecol. Resour.">
        <title>Chromosome-level genome assembly of Triplophysa tibetana, a fish adapted to the harsh high-altitude environment of the Tibetan Plateau.</title>
        <authorList>
            <person name="Yang X."/>
            <person name="Liu H."/>
            <person name="Ma Z."/>
            <person name="Zou Y."/>
            <person name="Zou M."/>
            <person name="Mao Y."/>
            <person name="Li X."/>
            <person name="Wang H."/>
            <person name="Chen T."/>
            <person name="Wang W."/>
            <person name="Yang R."/>
        </authorList>
    </citation>
    <scope>NUCLEOTIDE SEQUENCE [LARGE SCALE GENOMIC DNA]</scope>
    <source>
        <strain evidence="27">TTIB1903HZAU</strain>
        <tissue evidence="27">Muscle</tissue>
    </source>
</reference>
<dbReference type="PANTHER" id="PTHR11929">
    <property type="entry name" value="ALPHA- 1,3 -FUCOSYLTRANSFERASE"/>
    <property type="match status" value="1"/>
</dbReference>
<evidence type="ECO:0000256" key="24">
    <source>
        <dbReference type="RuleBase" id="RU003832"/>
    </source>
</evidence>
<keyword evidence="10 24" id="KW-0333">Golgi apparatus</keyword>
<evidence type="ECO:0000256" key="4">
    <source>
        <dbReference type="ARBA" id="ARBA00011738"/>
    </source>
</evidence>
<keyword evidence="9 24" id="KW-1133">Transmembrane helix</keyword>
<comment type="catalytic activity">
    <reaction evidence="15">
        <text>a beta-D-galactosyl-(1-&gt;4)-N-acetyl-beta-D-glucosaminyl derivative + GDP-beta-L-fucose = a beta-D-galactosyl-(1-&gt;4)-[alpha-L-fucosyl-(1-&gt;3)]-N-acetyl-beta-D-glucosaminyl derivative + GDP + H(+)</text>
        <dbReference type="Rhea" id="RHEA:14257"/>
        <dbReference type="ChEBI" id="CHEBI:15378"/>
        <dbReference type="ChEBI" id="CHEBI:57273"/>
        <dbReference type="ChEBI" id="CHEBI:58189"/>
        <dbReference type="ChEBI" id="CHEBI:133507"/>
        <dbReference type="ChEBI" id="CHEBI:137941"/>
        <dbReference type="EC" id="2.4.1.152"/>
    </reaction>
    <physiologicalReaction direction="left-to-right" evidence="15">
        <dbReference type="Rhea" id="RHEA:14258"/>
    </physiologicalReaction>
</comment>
<evidence type="ECO:0000256" key="3">
    <source>
        <dbReference type="ARBA" id="ARBA00008919"/>
    </source>
</evidence>
<dbReference type="AlphaFoldDB" id="A0A5A9NXU6"/>
<evidence type="ECO:0000256" key="15">
    <source>
        <dbReference type="ARBA" id="ARBA00029329"/>
    </source>
</evidence>
<evidence type="ECO:0000256" key="16">
    <source>
        <dbReference type="ARBA" id="ARBA00036053"/>
    </source>
</evidence>
<feature type="transmembrane region" description="Helical" evidence="24">
    <location>
        <begin position="12"/>
        <end position="32"/>
    </location>
</feature>
<dbReference type="PANTHER" id="PTHR11929:SF10">
    <property type="entry name" value="4-GALACTOSYL-N-ACETYLGLUCOSAMINIDE 3-ALPHA-L-FUCOSYLTRANSFERASE 9"/>
    <property type="match status" value="1"/>
</dbReference>
<comment type="catalytic activity">
    <reaction evidence="20">
        <text>a neolactoside nLc4Cer + GDP-beta-L-fucose = a neolactoside III(3)-alpha-Fuc-nLc4Cer + GDP + H(+)</text>
        <dbReference type="Rhea" id="RHEA:48376"/>
        <dbReference type="ChEBI" id="CHEBI:15378"/>
        <dbReference type="ChEBI" id="CHEBI:57273"/>
        <dbReference type="ChEBI" id="CHEBI:58189"/>
        <dbReference type="ChEBI" id="CHEBI:90376"/>
        <dbReference type="ChEBI" id="CHEBI:90379"/>
    </reaction>
    <physiologicalReaction direction="left-to-right" evidence="20">
        <dbReference type="Rhea" id="RHEA:48377"/>
    </physiologicalReaction>
</comment>
<evidence type="ECO:0000256" key="23">
    <source>
        <dbReference type="ARBA" id="ARBA00043838"/>
    </source>
</evidence>
<evidence type="ECO:0000256" key="14">
    <source>
        <dbReference type="ARBA" id="ARBA00023180"/>
    </source>
</evidence>
<feature type="domain" description="Fucosyltransferase C-terminal" evidence="25">
    <location>
        <begin position="188"/>
        <end position="369"/>
    </location>
</feature>
<comment type="subcellular location">
    <subcellularLocation>
        <location evidence="24">Golgi apparatus</location>
        <location evidence="24">Golgi stack membrane</location>
        <topology evidence="24">Single-pass type II membrane protein</topology>
    </subcellularLocation>
    <subcellularLocation>
        <location evidence="21">Golgi apparatus</location>
        <location evidence="21">trans-Golgi network membrane</location>
        <topology evidence="21">Single-pass type II membrane protein</topology>
    </subcellularLocation>
</comment>
<keyword evidence="6 24" id="KW-0808">Transferase</keyword>
<dbReference type="GO" id="GO:0017083">
    <property type="term" value="F:4-galactosyl-N-acetylglucosaminide 3-alpha-L-fucosyltransferase activity"/>
    <property type="evidence" value="ECO:0007669"/>
    <property type="project" value="UniProtKB-EC"/>
</dbReference>
<evidence type="ECO:0000256" key="5">
    <source>
        <dbReference type="ARBA" id="ARBA00022676"/>
    </source>
</evidence>
<evidence type="ECO:0000256" key="1">
    <source>
        <dbReference type="ARBA" id="ARBA00004922"/>
    </source>
</evidence>
<comment type="catalytic activity">
    <reaction evidence="23">
        <text>an alpha-L-Fuc-(1-&gt;2)-beta-D-Gal-(1-&gt;4)-beta-D-GlcNAc derivative + GDP-beta-L-fucose = an alpha-L-Fuc-(1-&gt;2)-beta-D-Gal-(1-&gt;4)-[alpha-L-Fuc-(1-&gt;3)]-beta-D-GlcNAc derivative + GDP + H(+)</text>
        <dbReference type="Rhea" id="RHEA:77191"/>
        <dbReference type="ChEBI" id="CHEBI:15378"/>
        <dbReference type="ChEBI" id="CHEBI:57273"/>
        <dbReference type="ChEBI" id="CHEBI:58189"/>
        <dbReference type="ChEBI" id="CHEBI:133510"/>
        <dbReference type="ChEBI" id="CHEBI:195560"/>
    </reaction>
    <physiologicalReaction direction="left-to-right" evidence="23">
        <dbReference type="Rhea" id="RHEA:77192"/>
    </physiologicalReaction>
</comment>
<organism evidence="27 28">
    <name type="scientific">Triplophysa tibetana</name>
    <dbReference type="NCBI Taxonomy" id="1572043"/>
    <lineage>
        <taxon>Eukaryota</taxon>
        <taxon>Metazoa</taxon>
        <taxon>Chordata</taxon>
        <taxon>Craniata</taxon>
        <taxon>Vertebrata</taxon>
        <taxon>Euteleostomi</taxon>
        <taxon>Actinopterygii</taxon>
        <taxon>Neopterygii</taxon>
        <taxon>Teleostei</taxon>
        <taxon>Ostariophysi</taxon>
        <taxon>Cypriniformes</taxon>
        <taxon>Nemacheilidae</taxon>
        <taxon>Triplophysa</taxon>
    </lineage>
</organism>
<dbReference type="GO" id="GO:0006629">
    <property type="term" value="P:lipid metabolic process"/>
    <property type="evidence" value="ECO:0007669"/>
    <property type="project" value="UniProtKB-KW"/>
</dbReference>
<keyword evidence="7 24" id="KW-0812">Transmembrane</keyword>
<comment type="pathway">
    <text evidence="1">Protein modification; protein glycosylation.</text>
</comment>
<evidence type="ECO:0000256" key="6">
    <source>
        <dbReference type="ARBA" id="ARBA00022679"/>
    </source>
</evidence>
<keyword evidence="13" id="KW-1015">Disulfide bond</keyword>
<dbReference type="SUPFAM" id="SSF53756">
    <property type="entry name" value="UDP-Glycosyltransferase/glycogen phosphorylase"/>
    <property type="match status" value="1"/>
</dbReference>
<evidence type="ECO:0000256" key="10">
    <source>
        <dbReference type="ARBA" id="ARBA00023034"/>
    </source>
</evidence>
<keyword evidence="5 24" id="KW-0328">Glycosyltransferase</keyword>
<comment type="catalytic activity">
    <reaction evidence="16">
        <text>alpha-D-galactosyl-(1-&gt;3)-beta-D-galactosyl-(1-&gt;4)-N-acetyl-beta-D-glucosaminyl-(1-&gt;3)-beta-D-galactosyl-(1-&gt;4)-beta-D-glucosyl-(1&lt;-&gt;1')-ceramide + GDP-beta-L-fucose = a neolactoside IV(3)-alpha-Gal,III(3)-alpha-Fuc-nLc4Cer + GDP + H(+)</text>
        <dbReference type="Rhea" id="RHEA:48380"/>
        <dbReference type="ChEBI" id="CHEBI:15378"/>
        <dbReference type="ChEBI" id="CHEBI:57273"/>
        <dbReference type="ChEBI" id="CHEBI:58189"/>
        <dbReference type="ChEBI" id="CHEBI:90380"/>
        <dbReference type="ChEBI" id="CHEBI:90381"/>
    </reaction>
    <physiologicalReaction direction="left-to-right" evidence="16">
        <dbReference type="Rhea" id="RHEA:48381"/>
    </physiologicalReaction>
</comment>
<evidence type="ECO:0000256" key="18">
    <source>
        <dbReference type="ARBA" id="ARBA00036295"/>
    </source>
</evidence>
<evidence type="ECO:0000256" key="12">
    <source>
        <dbReference type="ARBA" id="ARBA00023136"/>
    </source>
</evidence>
<dbReference type="Proteomes" id="UP000324632">
    <property type="component" value="Chromosome 12"/>
</dbReference>
<keyword evidence="8" id="KW-0735">Signal-anchor</keyword>
<evidence type="ECO:0000256" key="11">
    <source>
        <dbReference type="ARBA" id="ARBA00023098"/>
    </source>
</evidence>
<evidence type="ECO:0000313" key="28">
    <source>
        <dbReference type="Proteomes" id="UP000324632"/>
    </source>
</evidence>
<name>A0A5A9NXU6_9TELE</name>
<comment type="catalytic activity">
    <reaction evidence="18">
        <text>alpha-N-glycoloylneuraminosyl-(2-&gt;3)-beta-D-galactosyl-(1-&gt;4)-N-acetyl-beta-D-glucosaminyl-(1-&gt;3)-beta-D-galactosyl-(1-&gt;4)-N-acetyl-beta-D-glucosaminyl-(1-&gt;3)-beta-D-galactosyl-(1-&gt;4)-beta-D-glucosyl-(1&lt;-&gt;1')-ceramide + GDP-beta-L-fucose = alpha-N-glycoloylneuraminosyl-(2-&gt;3)-beta-D-galactosyl-(1-&gt;4)-N-acetyl-beta-D-glucosaminyl-(1-&gt;3)-beta-D-galactosyl-(1-&gt;4)-[alpha-L-fucosyl-(1-&gt;3)]-N-acetyl-beta-D-glucosaminyl-(1-&gt;3)-beta-D-galactosyl-(1-&gt;4)-beta-D-glucosyl-(1&lt;-&gt;1')-ceramide + GDP + H(+)</text>
        <dbReference type="Rhea" id="RHEA:48388"/>
        <dbReference type="ChEBI" id="CHEBI:15378"/>
        <dbReference type="ChEBI" id="CHEBI:57273"/>
        <dbReference type="ChEBI" id="CHEBI:58189"/>
        <dbReference type="ChEBI" id="CHEBI:90383"/>
        <dbReference type="ChEBI" id="CHEBI:90384"/>
    </reaction>
    <physiologicalReaction direction="left-to-right" evidence="18">
        <dbReference type="Rhea" id="RHEA:48389"/>
    </physiologicalReaction>
</comment>
<keyword evidence="12 24" id="KW-0472">Membrane</keyword>
<evidence type="ECO:0000256" key="17">
    <source>
        <dbReference type="ARBA" id="ARBA00036234"/>
    </source>
</evidence>
<evidence type="ECO:0000256" key="9">
    <source>
        <dbReference type="ARBA" id="ARBA00022989"/>
    </source>
</evidence>
<keyword evidence="14" id="KW-0325">Glycoprotein</keyword>
<evidence type="ECO:0000256" key="19">
    <source>
        <dbReference type="ARBA" id="ARBA00036481"/>
    </source>
</evidence>
<evidence type="ECO:0000259" key="25">
    <source>
        <dbReference type="Pfam" id="PF00852"/>
    </source>
</evidence>
<keyword evidence="28" id="KW-1185">Reference proteome</keyword>
<dbReference type="GO" id="GO:0032580">
    <property type="term" value="C:Golgi cisterna membrane"/>
    <property type="evidence" value="ECO:0007669"/>
    <property type="project" value="UniProtKB-SubCell"/>
</dbReference>
<dbReference type="InterPro" id="IPR038577">
    <property type="entry name" value="GT10-like_C_sf"/>
</dbReference>
<evidence type="ECO:0000256" key="20">
    <source>
        <dbReference type="ARBA" id="ARBA00036757"/>
    </source>
</evidence>
<comment type="pathway">
    <text evidence="2">Glycolipid biosynthesis.</text>
</comment>